<dbReference type="Pfam" id="PF00004">
    <property type="entry name" value="AAA"/>
    <property type="match status" value="1"/>
</dbReference>
<dbReference type="InterPro" id="IPR050221">
    <property type="entry name" value="26S_Proteasome_ATPase"/>
</dbReference>
<dbReference type="Proteomes" id="UP001253595">
    <property type="component" value="Unassembled WGS sequence"/>
</dbReference>
<sequence>MTISQANAITLEQELAWFDAVLNLRFTHYFGTPETQHATADVRSLAPPDLSNDPSPYAQIVRDYAMGFDERLVFLLCLIPHLRPQALDIFFTQSPITGRTYTEFGGWRGKAHSGFLPTAETAVFILAGQELQRRFATLQLFDDQHYFLKQRLIKLEHQASGEPFLNATISVTAEFLHRCTHGQVHKPDYSIEFPAKLIASKLTWDDLVLGRDVMDEIEHLHTWLRHSKSLVKHWRLEKSIKAGYRSLFFGPPGTGKTLTATLLGASVGVDVYRIDLSMVVSKYIGETEKNLAGVFDQAENKNWILFFDEADALFGKRTQTSSSNDRHANQEISYLLQRVEDFPGVVILASNIKANIDEAFARRFQSIIYFPLPDESERLRLWKNLLPNNELLAQDVDLPFLADKYELSGGSLTNVVRYAAIRATRMNRNRLEQADLLQGINKELLKEGRTL</sequence>
<keyword evidence="3" id="KW-0067">ATP-binding</keyword>
<organism evidence="5 6">
    <name type="scientific">Cellvibrio fibrivorans</name>
    <dbReference type="NCBI Taxonomy" id="126350"/>
    <lineage>
        <taxon>Bacteria</taxon>
        <taxon>Pseudomonadati</taxon>
        <taxon>Pseudomonadota</taxon>
        <taxon>Gammaproteobacteria</taxon>
        <taxon>Cellvibrionales</taxon>
        <taxon>Cellvibrionaceae</taxon>
        <taxon>Cellvibrio</taxon>
    </lineage>
</organism>
<keyword evidence="6" id="KW-1185">Reference proteome</keyword>
<accession>A0ABU1UUR1</accession>
<reference evidence="5 6" key="1">
    <citation type="submission" date="2023-07" db="EMBL/GenBank/DDBJ databases">
        <title>Sorghum-associated microbial communities from plants grown in Nebraska, USA.</title>
        <authorList>
            <person name="Schachtman D."/>
        </authorList>
    </citation>
    <scope>NUCLEOTIDE SEQUENCE [LARGE SCALE GENOMIC DNA]</scope>
    <source>
        <strain evidence="5 6">BE190</strain>
    </source>
</reference>
<name>A0ABU1UUR1_9GAMM</name>
<evidence type="ECO:0000259" key="4">
    <source>
        <dbReference type="SMART" id="SM00382"/>
    </source>
</evidence>
<proteinExistence type="inferred from homology"/>
<gene>
    <name evidence="5" type="ORF">J2X05_000937</name>
</gene>
<evidence type="ECO:0000256" key="1">
    <source>
        <dbReference type="ARBA" id="ARBA00006914"/>
    </source>
</evidence>
<comment type="similarity">
    <text evidence="1">Belongs to the AAA ATPase family.</text>
</comment>
<evidence type="ECO:0000313" key="6">
    <source>
        <dbReference type="Proteomes" id="UP001253595"/>
    </source>
</evidence>
<dbReference type="InterPro" id="IPR003593">
    <property type="entry name" value="AAA+_ATPase"/>
</dbReference>
<dbReference type="InterPro" id="IPR027417">
    <property type="entry name" value="P-loop_NTPase"/>
</dbReference>
<dbReference type="InterPro" id="IPR003959">
    <property type="entry name" value="ATPase_AAA_core"/>
</dbReference>
<feature type="domain" description="AAA+ ATPase" evidence="4">
    <location>
        <begin position="242"/>
        <end position="374"/>
    </location>
</feature>
<evidence type="ECO:0000256" key="3">
    <source>
        <dbReference type="ARBA" id="ARBA00022840"/>
    </source>
</evidence>
<evidence type="ECO:0000313" key="5">
    <source>
        <dbReference type="EMBL" id="MDR7088934.1"/>
    </source>
</evidence>
<protein>
    <submittedName>
        <fullName evidence="5">AAA+ superfamily predicted ATPase</fullName>
    </submittedName>
</protein>
<dbReference type="Gene3D" id="1.10.8.60">
    <property type="match status" value="1"/>
</dbReference>
<dbReference type="PANTHER" id="PTHR23073">
    <property type="entry name" value="26S PROTEASOME REGULATORY SUBUNIT"/>
    <property type="match status" value="1"/>
</dbReference>
<dbReference type="SMART" id="SM00382">
    <property type="entry name" value="AAA"/>
    <property type="match status" value="1"/>
</dbReference>
<dbReference type="RefSeq" id="WP_310069241.1">
    <property type="nucleotide sequence ID" value="NZ_JAVDVX010000001.1"/>
</dbReference>
<dbReference type="Gene3D" id="3.40.50.300">
    <property type="entry name" value="P-loop containing nucleotide triphosphate hydrolases"/>
    <property type="match status" value="1"/>
</dbReference>
<dbReference type="SUPFAM" id="SSF52540">
    <property type="entry name" value="P-loop containing nucleoside triphosphate hydrolases"/>
    <property type="match status" value="1"/>
</dbReference>
<dbReference type="CDD" id="cd19481">
    <property type="entry name" value="RecA-like_protease"/>
    <property type="match status" value="1"/>
</dbReference>
<keyword evidence="2" id="KW-0547">Nucleotide-binding</keyword>
<evidence type="ECO:0000256" key="2">
    <source>
        <dbReference type="ARBA" id="ARBA00022741"/>
    </source>
</evidence>
<dbReference type="EMBL" id="JAVDVX010000001">
    <property type="protein sequence ID" value="MDR7088934.1"/>
    <property type="molecule type" value="Genomic_DNA"/>
</dbReference>
<comment type="caution">
    <text evidence="5">The sequence shown here is derived from an EMBL/GenBank/DDBJ whole genome shotgun (WGS) entry which is preliminary data.</text>
</comment>